<name>A0ABU2FFZ8_9EURY</name>
<sequence length="222" mass="24686">MGDTVRFHPWIARLYDYINVYFEHRQAPRHREYLASGCAGTVVEIGAGTGTMLPYLDREAAALETYCAVEPDPGMHRRLARRLTDVSFDGDVVAARAERLPFVDDSVDTVVASCVFCSIPDIDGALAEIARVLKPDGEFRFFEHVRSSGLVGRSQDLLTPLWARAGGNCHLNREFLPRMADHPALERIEAETHTAGHYPIREFARGRAVPVAPTAAERRPNS</sequence>
<gene>
    <name evidence="2" type="ORF">NDI56_15165</name>
</gene>
<feature type="domain" description="Methyltransferase type 11" evidence="1">
    <location>
        <begin position="43"/>
        <end position="140"/>
    </location>
</feature>
<dbReference type="InterPro" id="IPR013216">
    <property type="entry name" value="Methyltransf_11"/>
</dbReference>
<dbReference type="InterPro" id="IPR052356">
    <property type="entry name" value="Thiol_S-MT"/>
</dbReference>
<keyword evidence="2" id="KW-0808">Transferase</keyword>
<dbReference type="GO" id="GO:0008168">
    <property type="term" value="F:methyltransferase activity"/>
    <property type="evidence" value="ECO:0007669"/>
    <property type="project" value="UniProtKB-KW"/>
</dbReference>
<dbReference type="CDD" id="cd02440">
    <property type="entry name" value="AdoMet_MTases"/>
    <property type="match status" value="1"/>
</dbReference>
<accession>A0ABU2FFZ8</accession>
<reference evidence="2 3" key="1">
    <citation type="submission" date="2022-06" db="EMBL/GenBank/DDBJ databases">
        <title>Haloarcula sp. a new haloarchaeum isolate from saline soil.</title>
        <authorList>
            <person name="Strakova D."/>
            <person name="Galisteo C."/>
            <person name="Sanchez-Porro C."/>
            <person name="Ventosa A."/>
        </authorList>
    </citation>
    <scope>NUCLEOTIDE SEQUENCE [LARGE SCALE GENOMIC DNA]</scope>
    <source>
        <strain evidence="2 3">S1CR25-12</strain>
    </source>
</reference>
<dbReference type="RefSeq" id="WP_310920492.1">
    <property type="nucleotide sequence ID" value="NZ_JAMQON010000004.1"/>
</dbReference>
<dbReference type="PANTHER" id="PTHR45036">
    <property type="entry name" value="METHYLTRANSFERASE LIKE 7B"/>
    <property type="match status" value="1"/>
</dbReference>
<comment type="caution">
    <text evidence="2">The sequence shown here is derived from an EMBL/GenBank/DDBJ whole genome shotgun (WGS) entry which is preliminary data.</text>
</comment>
<dbReference type="Pfam" id="PF08241">
    <property type="entry name" value="Methyltransf_11"/>
    <property type="match status" value="1"/>
</dbReference>
<organism evidence="2 3">
    <name type="scientific">Haloarcula saliterrae</name>
    <dbReference type="NCBI Taxonomy" id="2950534"/>
    <lineage>
        <taxon>Archaea</taxon>
        <taxon>Methanobacteriati</taxon>
        <taxon>Methanobacteriota</taxon>
        <taxon>Stenosarchaea group</taxon>
        <taxon>Halobacteria</taxon>
        <taxon>Halobacteriales</taxon>
        <taxon>Haloarculaceae</taxon>
        <taxon>Haloarcula</taxon>
    </lineage>
</organism>
<dbReference type="GO" id="GO:0032259">
    <property type="term" value="P:methylation"/>
    <property type="evidence" value="ECO:0007669"/>
    <property type="project" value="UniProtKB-KW"/>
</dbReference>
<dbReference type="InterPro" id="IPR029063">
    <property type="entry name" value="SAM-dependent_MTases_sf"/>
</dbReference>
<protein>
    <submittedName>
        <fullName evidence="2">Class I SAM-dependent methyltransferase</fullName>
    </submittedName>
</protein>
<evidence type="ECO:0000313" key="2">
    <source>
        <dbReference type="EMBL" id="MDS0260746.1"/>
    </source>
</evidence>
<dbReference type="Gene3D" id="3.40.50.150">
    <property type="entry name" value="Vaccinia Virus protein VP39"/>
    <property type="match status" value="1"/>
</dbReference>
<dbReference type="EMBL" id="JAMQON010000004">
    <property type="protein sequence ID" value="MDS0260746.1"/>
    <property type="molecule type" value="Genomic_DNA"/>
</dbReference>
<evidence type="ECO:0000313" key="3">
    <source>
        <dbReference type="Proteomes" id="UP001259659"/>
    </source>
</evidence>
<dbReference type="Proteomes" id="UP001259659">
    <property type="component" value="Unassembled WGS sequence"/>
</dbReference>
<evidence type="ECO:0000259" key="1">
    <source>
        <dbReference type="Pfam" id="PF08241"/>
    </source>
</evidence>
<dbReference type="SUPFAM" id="SSF53335">
    <property type="entry name" value="S-adenosyl-L-methionine-dependent methyltransferases"/>
    <property type="match status" value="1"/>
</dbReference>
<keyword evidence="2" id="KW-0489">Methyltransferase</keyword>
<proteinExistence type="predicted"/>
<keyword evidence="3" id="KW-1185">Reference proteome</keyword>
<dbReference type="PANTHER" id="PTHR45036:SF1">
    <property type="entry name" value="METHYLTRANSFERASE LIKE 7A"/>
    <property type="match status" value="1"/>
</dbReference>